<feature type="region of interest" description="Disordered" evidence="9">
    <location>
        <begin position="354"/>
        <end position="413"/>
    </location>
</feature>
<evidence type="ECO:0000256" key="6">
    <source>
        <dbReference type="ARBA" id="ARBA00022777"/>
    </source>
</evidence>
<dbReference type="SUPFAM" id="SSF55874">
    <property type="entry name" value="ATPase domain of HSP90 chaperone/DNA topoisomerase II/histidine kinase"/>
    <property type="match status" value="1"/>
</dbReference>
<dbReference type="InterPro" id="IPR050482">
    <property type="entry name" value="Sensor_HK_TwoCompSys"/>
</dbReference>
<dbReference type="CDD" id="cd16917">
    <property type="entry name" value="HATPase_UhpB-NarQ-NarX-like"/>
    <property type="match status" value="1"/>
</dbReference>
<dbReference type="Gene3D" id="1.20.5.1930">
    <property type="match status" value="1"/>
</dbReference>
<evidence type="ECO:0000256" key="1">
    <source>
        <dbReference type="ARBA" id="ARBA00000085"/>
    </source>
</evidence>
<dbReference type="GO" id="GO:0016301">
    <property type="term" value="F:kinase activity"/>
    <property type="evidence" value="ECO:0007669"/>
    <property type="project" value="UniProtKB-KW"/>
</dbReference>
<dbReference type="InterPro" id="IPR003594">
    <property type="entry name" value="HATPase_dom"/>
</dbReference>
<feature type="transmembrane region" description="Helical" evidence="10">
    <location>
        <begin position="87"/>
        <end position="104"/>
    </location>
</feature>
<dbReference type="PANTHER" id="PTHR24421:SF10">
    <property type="entry name" value="NITRATE_NITRITE SENSOR PROTEIN NARQ"/>
    <property type="match status" value="1"/>
</dbReference>
<keyword evidence="10" id="KW-1133">Transmembrane helix</keyword>
<dbReference type="Pfam" id="PF07730">
    <property type="entry name" value="HisKA_3"/>
    <property type="match status" value="1"/>
</dbReference>
<feature type="transmembrane region" description="Helical" evidence="10">
    <location>
        <begin position="137"/>
        <end position="153"/>
    </location>
</feature>
<keyword evidence="8" id="KW-0902">Two-component regulatory system</keyword>
<evidence type="ECO:0000256" key="4">
    <source>
        <dbReference type="ARBA" id="ARBA00022679"/>
    </source>
</evidence>
<name>A0ABU3WLZ3_9NOCA</name>
<dbReference type="EC" id="2.7.13.3" evidence="2"/>
<dbReference type="Proteomes" id="UP001275440">
    <property type="component" value="Unassembled WGS sequence"/>
</dbReference>
<proteinExistence type="predicted"/>
<feature type="transmembrane region" description="Helical" evidence="10">
    <location>
        <begin position="37"/>
        <end position="57"/>
    </location>
</feature>
<comment type="caution">
    <text evidence="13">The sequence shown here is derived from an EMBL/GenBank/DDBJ whole genome shotgun (WGS) entry which is preliminary data.</text>
</comment>
<dbReference type="Pfam" id="PF02518">
    <property type="entry name" value="HATPase_c"/>
    <property type="match status" value="1"/>
</dbReference>
<evidence type="ECO:0000313" key="13">
    <source>
        <dbReference type="EMBL" id="MDV2475019.1"/>
    </source>
</evidence>
<keyword evidence="6 13" id="KW-0418">Kinase</keyword>
<keyword evidence="4" id="KW-0808">Transferase</keyword>
<gene>
    <name evidence="13" type="ORF">F8M49_05515</name>
</gene>
<evidence type="ECO:0000259" key="11">
    <source>
        <dbReference type="Pfam" id="PF02518"/>
    </source>
</evidence>
<evidence type="ECO:0000313" key="14">
    <source>
        <dbReference type="Proteomes" id="UP001275440"/>
    </source>
</evidence>
<feature type="transmembrane region" description="Helical" evidence="10">
    <location>
        <begin position="159"/>
        <end position="179"/>
    </location>
</feature>
<dbReference type="InterPro" id="IPR036890">
    <property type="entry name" value="HATPase_C_sf"/>
</dbReference>
<keyword evidence="14" id="KW-1185">Reference proteome</keyword>
<organism evidence="13 14">
    <name type="scientific">Rhodococcus zopfii</name>
    <dbReference type="NCBI Taxonomy" id="43772"/>
    <lineage>
        <taxon>Bacteria</taxon>
        <taxon>Bacillati</taxon>
        <taxon>Actinomycetota</taxon>
        <taxon>Actinomycetes</taxon>
        <taxon>Mycobacteriales</taxon>
        <taxon>Nocardiaceae</taxon>
        <taxon>Rhodococcus</taxon>
    </lineage>
</organism>
<evidence type="ECO:0000256" key="2">
    <source>
        <dbReference type="ARBA" id="ARBA00012438"/>
    </source>
</evidence>
<accession>A0ABU3WLZ3</accession>
<evidence type="ECO:0000256" key="5">
    <source>
        <dbReference type="ARBA" id="ARBA00022741"/>
    </source>
</evidence>
<evidence type="ECO:0000259" key="12">
    <source>
        <dbReference type="Pfam" id="PF07730"/>
    </source>
</evidence>
<feature type="transmembrane region" description="Helical" evidence="10">
    <location>
        <begin position="110"/>
        <end position="130"/>
    </location>
</feature>
<reference evidence="13 14" key="1">
    <citation type="submission" date="2019-10" db="EMBL/GenBank/DDBJ databases">
        <title>Draft Genome Assembly of Rhodococcus zopfii DSM44189.</title>
        <authorList>
            <person name="Sutton J.M."/>
            <person name="Akob D.M."/>
            <person name="Bushman T.J."/>
        </authorList>
    </citation>
    <scope>NUCLEOTIDE SEQUENCE [LARGE SCALE GENOMIC DNA]</scope>
    <source>
        <strain evidence="13 14">DSM 44189</strain>
    </source>
</reference>
<evidence type="ECO:0000256" key="7">
    <source>
        <dbReference type="ARBA" id="ARBA00022840"/>
    </source>
</evidence>
<sequence length="413" mass="44593">MTTVGAAESSVETVKSLVHEGVHHGVTLSVRYGRGRWWNIAIVVTTLILYSIAWPTLQLTHDVPAPLMPIISGLAVFPFLLVRAQPALGWAISAVAAMIVPWAFDRIPGYDYPWQVVHILVLLALLATVCLREEMRIVLVVWLATVLLFFAYVPGNDGWGWAIGITAIAAFALLVRWLVLSRRQLAREEEISELERARRAVLEEKARIARDLHDIVAHHMSLVVVQAQSAPYRLPDVSDEVRAEFESIGALAREALNEVRGMLGVLRSDGTLPEHAPQPGLGRLDELFDASRRAGVDLTARVEGDTASVSDSAGLAVYRILQESLANAARHAPGSEVSVQVVCGPDRVDVTVRNGAAEDDDGDRPAVQPDLGGGNGIRGMADRAASVGGRLYAHPRPDGGFEVSASLPRVPAA</sequence>
<keyword evidence="5" id="KW-0547">Nucleotide-binding</keyword>
<evidence type="ECO:0000256" key="10">
    <source>
        <dbReference type="SAM" id="Phobius"/>
    </source>
</evidence>
<keyword evidence="3" id="KW-0597">Phosphoprotein</keyword>
<feature type="domain" description="Signal transduction histidine kinase subgroup 3 dimerisation and phosphoacceptor" evidence="12">
    <location>
        <begin position="204"/>
        <end position="269"/>
    </location>
</feature>
<evidence type="ECO:0000256" key="8">
    <source>
        <dbReference type="ARBA" id="ARBA00023012"/>
    </source>
</evidence>
<dbReference type="EMBL" id="WBMO01000001">
    <property type="protein sequence ID" value="MDV2475019.1"/>
    <property type="molecule type" value="Genomic_DNA"/>
</dbReference>
<feature type="domain" description="Histidine kinase/HSP90-like ATPase" evidence="11">
    <location>
        <begin position="316"/>
        <end position="409"/>
    </location>
</feature>
<dbReference type="InterPro" id="IPR011712">
    <property type="entry name" value="Sig_transdc_His_kin_sub3_dim/P"/>
</dbReference>
<feature type="transmembrane region" description="Helical" evidence="10">
    <location>
        <begin position="63"/>
        <end position="82"/>
    </location>
</feature>
<keyword evidence="7" id="KW-0067">ATP-binding</keyword>
<dbReference type="PANTHER" id="PTHR24421">
    <property type="entry name" value="NITRATE/NITRITE SENSOR PROTEIN NARX-RELATED"/>
    <property type="match status" value="1"/>
</dbReference>
<evidence type="ECO:0000256" key="9">
    <source>
        <dbReference type="SAM" id="MobiDB-lite"/>
    </source>
</evidence>
<evidence type="ECO:0000256" key="3">
    <source>
        <dbReference type="ARBA" id="ARBA00022553"/>
    </source>
</evidence>
<keyword evidence="10" id="KW-0472">Membrane</keyword>
<protein>
    <recommendedName>
        <fullName evidence="2">histidine kinase</fullName>
        <ecNumber evidence="2">2.7.13.3</ecNumber>
    </recommendedName>
</protein>
<keyword evidence="10" id="KW-0812">Transmembrane</keyword>
<dbReference type="Gene3D" id="3.30.565.10">
    <property type="entry name" value="Histidine kinase-like ATPase, C-terminal domain"/>
    <property type="match status" value="1"/>
</dbReference>
<comment type="catalytic activity">
    <reaction evidence="1">
        <text>ATP + protein L-histidine = ADP + protein N-phospho-L-histidine.</text>
        <dbReference type="EC" id="2.7.13.3"/>
    </reaction>
</comment>